<dbReference type="PANTHER" id="PTHR19855:SF11">
    <property type="entry name" value="RIBOSOME BIOGENESIS PROTEIN WDR12"/>
    <property type="match status" value="1"/>
</dbReference>
<reference evidence="7 8" key="1">
    <citation type="submission" date="2016-05" db="EMBL/GenBank/DDBJ databases">
        <title>Nuclear genome of Blastocystis sp. subtype 1 NandII.</title>
        <authorList>
            <person name="Gentekaki E."/>
            <person name="Curtis B."/>
            <person name="Stairs C."/>
            <person name="Eme L."/>
            <person name="Herman E."/>
            <person name="Klimes V."/>
            <person name="Arias M.C."/>
            <person name="Elias M."/>
            <person name="Hilliou F."/>
            <person name="Klute M."/>
            <person name="Malik S.-B."/>
            <person name="Pightling A."/>
            <person name="Rachubinski R."/>
            <person name="Salas D."/>
            <person name="Schlacht A."/>
            <person name="Suga H."/>
            <person name="Archibald J."/>
            <person name="Ball S.G."/>
            <person name="Clark G."/>
            <person name="Dacks J."/>
            <person name="Van Der Giezen M."/>
            <person name="Tsaousis A."/>
            <person name="Roger A."/>
        </authorList>
    </citation>
    <scope>NUCLEOTIDE SEQUENCE [LARGE SCALE GENOMIC DNA]</scope>
    <source>
        <strain evidence="8">ATCC 50177 / NandII</strain>
    </source>
</reference>
<accession>A0A196SG78</accession>
<feature type="repeat" description="WD" evidence="5">
    <location>
        <begin position="183"/>
        <end position="223"/>
    </location>
</feature>
<dbReference type="Pfam" id="PF00400">
    <property type="entry name" value="WD40"/>
    <property type="match status" value="3"/>
</dbReference>
<keyword evidence="2 5" id="KW-0853">WD repeat</keyword>
<name>A0A196SG78_BLAHN</name>
<dbReference type="InterPro" id="IPR012972">
    <property type="entry name" value="NLE"/>
</dbReference>
<dbReference type="OrthoDB" id="10251381at2759"/>
<dbReference type="InterPro" id="IPR019775">
    <property type="entry name" value="WD40_repeat_CS"/>
</dbReference>
<dbReference type="SUPFAM" id="SSF50978">
    <property type="entry name" value="WD40 repeat-like"/>
    <property type="match status" value="1"/>
</dbReference>
<organism evidence="7 8">
    <name type="scientific">Blastocystis sp. subtype 1 (strain ATCC 50177 / NandII)</name>
    <dbReference type="NCBI Taxonomy" id="478820"/>
    <lineage>
        <taxon>Eukaryota</taxon>
        <taxon>Sar</taxon>
        <taxon>Stramenopiles</taxon>
        <taxon>Bigyra</taxon>
        <taxon>Opalozoa</taxon>
        <taxon>Opalinata</taxon>
        <taxon>Blastocystidae</taxon>
        <taxon>Blastocystis</taxon>
    </lineage>
</organism>
<dbReference type="STRING" id="478820.A0A196SG78"/>
<comment type="caution">
    <text evidence="7">The sequence shown here is derived from an EMBL/GenBank/DDBJ whole genome shotgun (WGS) entry which is preliminary data.</text>
</comment>
<keyword evidence="3" id="KW-0677">Repeat</keyword>
<dbReference type="GO" id="GO:0005730">
    <property type="term" value="C:nucleolus"/>
    <property type="evidence" value="ECO:0007669"/>
    <property type="project" value="UniProtKB-SubCell"/>
</dbReference>
<comment type="subcellular location">
    <subcellularLocation>
        <location evidence="1">Nucleus</location>
        <location evidence="1">Nucleolus</location>
    </subcellularLocation>
</comment>
<dbReference type="InterPro" id="IPR001680">
    <property type="entry name" value="WD40_rpt"/>
</dbReference>
<keyword evidence="4" id="KW-0539">Nucleus</keyword>
<evidence type="ECO:0000256" key="4">
    <source>
        <dbReference type="ARBA" id="ARBA00023242"/>
    </source>
</evidence>
<evidence type="ECO:0000256" key="3">
    <source>
        <dbReference type="ARBA" id="ARBA00022737"/>
    </source>
</evidence>
<keyword evidence="8" id="KW-1185">Reference proteome</keyword>
<evidence type="ECO:0000313" key="7">
    <source>
        <dbReference type="EMBL" id="OAO14974.1"/>
    </source>
</evidence>
<dbReference type="PROSITE" id="PS00678">
    <property type="entry name" value="WD_REPEATS_1"/>
    <property type="match status" value="2"/>
</dbReference>
<dbReference type="InterPro" id="IPR015943">
    <property type="entry name" value="WD40/YVTN_repeat-like_dom_sf"/>
</dbReference>
<dbReference type="Pfam" id="PF08154">
    <property type="entry name" value="NLE"/>
    <property type="match status" value="1"/>
</dbReference>
<sequence>MDVENEIFVSVKLFTKVERYQIGTDTISLPARFSRIDLSKLVNETLELEKHIPFDFIINGSLLRTSLSEYMSTNGISTENTLSIEYLPIIGKPEEKSSEDLPDWVSGIANCERCYAVGCYDGSVHVYNADDTLLTKKMVHKRPIKGIDCQIVNALPMIASVSLDNTLRLQKVENDELVDVATCKAHKSHVMCCRLNPSGLVASGAWNGSIYVWNAQTEAKEAEPVHSLLESEEGITGIDWWKNNVVSGGWDHVIRIWDLETEGMLQDMKGNKVVNYLRVNEVNQLVASAHPDGITRLWDQRQEKANVMSLVGKQEFCSAVDWHPKNDWLVSATDFAGNVTIFDIRSSYPLHVTEHVHSGKIFCGVWKSENLMLTGGDDKKLKRLAADSNN</sequence>
<proteinExistence type="predicted"/>
<evidence type="ECO:0000256" key="2">
    <source>
        <dbReference type="ARBA" id="ARBA00022574"/>
    </source>
</evidence>
<dbReference type="PROSITE" id="PS50082">
    <property type="entry name" value="WD_REPEATS_2"/>
    <property type="match status" value="2"/>
</dbReference>
<dbReference type="Gene3D" id="2.130.10.10">
    <property type="entry name" value="YVTN repeat-like/Quinoprotein amine dehydrogenase"/>
    <property type="match status" value="2"/>
</dbReference>
<evidence type="ECO:0000313" key="8">
    <source>
        <dbReference type="Proteomes" id="UP000078348"/>
    </source>
</evidence>
<feature type="domain" description="NLE" evidence="6">
    <location>
        <begin position="9"/>
        <end position="71"/>
    </location>
</feature>
<dbReference type="Proteomes" id="UP000078348">
    <property type="component" value="Unassembled WGS sequence"/>
</dbReference>
<evidence type="ECO:0000256" key="1">
    <source>
        <dbReference type="ARBA" id="ARBA00004604"/>
    </source>
</evidence>
<gene>
    <name evidence="7" type="ORF">AV274_3321</name>
</gene>
<evidence type="ECO:0000256" key="5">
    <source>
        <dbReference type="PROSITE-ProRule" id="PRU00221"/>
    </source>
</evidence>
<protein>
    <submittedName>
        <fullName evidence="7">Transducin/WD40 domain-containing protein</fullName>
    </submittedName>
</protein>
<evidence type="ECO:0000259" key="6">
    <source>
        <dbReference type="Pfam" id="PF08154"/>
    </source>
</evidence>
<dbReference type="InterPro" id="IPR036322">
    <property type="entry name" value="WD40_repeat_dom_sf"/>
</dbReference>
<dbReference type="SMART" id="SM00320">
    <property type="entry name" value="WD40"/>
    <property type="match status" value="7"/>
</dbReference>
<feature type="repeat" description="WD" evidence="5">
    <location>
        <begin position="245"/>
        <end position="267"/>
    </location>
</feature>
<dbReference type="EMBL" id="LXWW01000191">
    <property type="protein sequence ID" value="OAO14974.1"/>
    <property type="molecule type" value="Genomic_DNA"/>
</dbReference>
<dbReference type="AlphaFoldDB" id="A0A196SG78"/>
<dbReference type="PANTHER" id="PTHR19855">
    <property type="entry name" value="WD40 REPEAT PROTEIN 12, 37"/>
    <property type="match status" value="1"/>
</dbReference>